<keyword evidence="1 3" id="KW-0547">Nucleotide-binding</keyword>
<evidence type="ECO:0000256" key="4">
    <source>
        <dbReference type="RuleBase" id="RU000304"/>
    </source>
</evidence>
<organism evidence="6 7">
    <name type="scientific">Brachionus plicatilis</name>
    <name type="common">Marine rotifer</name>
    <name type="synonym">Brachionus muelleri</name>
    <dbReference type="NCBI Taxonomy" id="10195"/>
    <lineage>
        <taxon>Eukaryota</taxon>
        <taxon>Metazoa</taxon>
        <taxon>Spiralia</taxon>
        <taxon>Gnathifera</taxon>
        <taxon>Rotifera</taxon>
        <taxon>Eurotatoria</taxon>
        <taxon>Monogononta</taxon>
        <taxon>Pseudotrocha</taxon>
        <taxon>Ploima</taxon>
        <taxon>Brachionidae</taxon>
        <taxon>Brachionus</taxon>
    </lineage>
</organism>
<accession>A0A3M7SEV5</accession>
<keyword evidence="2 3" id="KW-0067">ATP-binding</keyword>
<keyword evidence="6" id="KW-0418">Kinase</keyword>
<dbReference type="InterPro" id="IPR000719">
    <property type="entry name" value="Prot_kinase_dom"/>
</dbReference>
<evidence type="ECO:0000313" key="7">
    <source>
        <dbReference type="Proteomes" id="UP000276133"/>
    </source>
</evidence>
<dbReference type="Proteomes" id="UP000276133">
    <property type="component" value="Unassembled WGS sequence"/>
</dbReference>
<keyword evidence="7" id="KW-1185">Reference proteome</keyword>
<dbReference type="PROSITE" id="PS00108">
    <property type="entry name" value="PROTEIN_KINASE_ST"/>
    <property type="match status" value="1"/>
</dbReference>
<dbReference type="STRING" id="10195.A0A3M7SEV5"/>
<evidence type="ECO:0000259" key="5">
    <source>
        <dbReference type="PROSITE" id="PS50011"/>
    </source>
</evidence>
<dbReference type="Pfam" id="PF00069">
    <property type="entry name" value="Pkinase"/>
    <property type="match status" value="1"/>
</dbReference>
<comment type="caution">
    <text evidence="6">The sequence shown here is derived from an EMBL/GenBank/DDBJ whole genome shotgun (WGS) entry which is preliminary data.</text>
</comment>
<dbReference type="PROSITE" id="PS50011">
    <property type="entry name" value="PROTEIN_KINASE_DOM"/>
    <property type="match status" value="1"/>
</dbReference>
<reference evidence="6 7" key="1">
    <citation type="journal article" date="2018" name="Sci. Rep.">
        <title>Genomic signatures of local adaptation to the degree of environmental predictability in rotifers.</title>
        <authorList>
            <person name="Franch-Gras L."/>
            <person name="Hahn C."/>
            <person name="Garcia-Roger E.M."/>
            <person name="Carmona M.J."/>
            <person name="Serra M."/>
            <person name="Gomez A."/>
        </authorList>
    </citation>
    <scope>NUCLEOTIDE SEQUENCE [LARGE SCALE GENOMIC DNA]</scope>
    <source>
        <strain evidence="6">HYR1</strain>
    </source>
</reference>
<evidence type="ECO:0000313" key="6">
    <source>
        <dbReference type="EMBL" id="RNA34354.1"/>
    </source>
</evidence>
<keyword evidence="6" id="KW-0808">Transferase</keyword>
<evidence type="ECO:0000256" key="2">
    <source>
        <dbReference type="ARBA" id="ARBA00022840"/>
    </source>
</evidence>
<dbReference type="SUPFAM" id="SSF56112">
    <property type="entry name" value="Protein kinase-like (PK-like)"/>
    <property type="match status" value="1"/>
</dbReference>
<dbReference type="InterPro" id="IPR011009">
    <property type="entry name" value="Kinase-like_dom_sf"/>
</dbReference>
<dbReference type="GO" id="GO:0004674">
    <property type="term" value="F:protein serine/threonine kinase activity"/>
    <property type="evidence" value="ECO:0007669"/>
    <property type="project" value="UniProtKB-KW"/>
</dbReference>
<gene>
    <name evidence="6" type="ORF">BpHYR1_019452</name>
</gene>
<dbReference type="EMBL" id="REGN01001492">
    <property type="protein sequence ID" value="RNA34354.1"/>
    <property type="molecule type" value="Genomic_DNA"/>
</dbReference>
<dbReference type="OrthoDB" id="193860at2759"/>
<keyword evidence="4" id="KW-0723">Serine/threonine-protein kinase</keyword>
<dbReference type="Gene3D" id="1.10.510.10">
    <property type="entry name" value="Transferase(Phosphotransferase) domain 1"/>
    <property type="match status" value="1"/>
</dbReference>
<proteinExistence type="inferred from homology"/>
<dbReference type="SMART" id="SM00220">
    <property type="entry name" value="S_TKc"/>
    <property type="match status" value="1"/>
</dbReference>
<comment type="similarity">
    <text evidence="4">Belongs to the protein kinase superfamily.</text>
</comment>
<evidence type="ECO:0000256" key="1">
    <source>
        <dbReference type="ARBA" id="ARBA00022741"/>
    </source>
</evidence>
<feature type="domain" description="Protein kinase" evidence="5">
    <location>
        <begin position="19"/>
        <end position="240"/>
    </location>
</feature>
<dbReference type="InterPro" id="IPR008271">
    <property type="entry name" value="Ser/Thr_kinase_AS"/>
</dbReference>
<dbReference type="PANTHER" id="PTHR24347">
    <property type="entry name" value="SERINE/THREONINE-PROTEIN KINASE"/>
    <property type="match status" value="1"/>
</dbReference>
<dbReference type="InterPro" id="IPR017441">
    <property type="entry name" value="Protein_kinase_ATP_BS"/>
</dbReference>
<protein>
    <submittedName>
        <fullName evidence="6">MAP kinase-activated kinase 2 isoform X1</fullName>
    </submittedName>
</protein>
<evidence type="ECO:0000256" key="3">
    <source>
        <dbReference type="PROSITE-ProRule" id="PRU10141"/>
    </source>
</evidence>
<dbReference type="GO" id="GO:0005524">
    <property type="term" value="F:ATP binding"/>
    <property type="evidence" value="ECO:0007669"/>
    <property type="project" value="UniProtKB-UniRule"/>
</dbReference>
<sequence length="240" mass="27076">MNKSSTLYDESIFSIKSKFKKLGVLGYGLNGGVFLAKSKKDKKFYAIKPFEKNEKSKNEINLHWECLGSCTNIVDIHALHSTNKNFYLILEYMEGGSLWDKIKNDDKNFSEKDIVNIMRQICAAVNVLHSKGIAHRDIKLENILCSGQNLIVKLAEFNFAKQEKLGLKSSKFTAPYVAPEVLCEPSYSISCDIWSLGVLMFILCCGYLPFSSSTESDFSKGMIERIISEDLDLIVNLVDN</sequence>
<dbReference type="PROSITE" id="PS00107">
    <property type="entry name" value="PROTEIN_KINASE_ATP"/>
    <property type="match status" value="1"/>
</dbReference>
<feature type="binding site" evidence="3">
    <location>
        <position position="48"/>
    </location>
    <ligand>
        <name>ATP</name>
        <dbReference type="ChEBI" id="CHEBI:30616"/>
    </ligand>
</feature>
<name>A0A3M7SEV5_BRAPC</name>
<dbReference type="AlphaFoldDB" id="A0A3M7SEV5"/>